<gene>
    <name evidence="2" type="ORF">K458DRAFT_110993</name>
</gene>
<organism evidence="2 3">
    <name type="scientific">Lentithecium fluviatile CBS 122367</name>
    <dbReference type="NCBI Taxonomy" id="1168545"/>
    <lineage>
        <taxon>Eukaryota</taxon>
        <taxon>Fungi</taxon>
        <taxon>Dikarya</taxon>
        <taxon>Ascomycota</taxon>
        <taxon>Pezizomycotina</taxon>
        <taxon>Dothideomycetes</taxon>
        <taxon>Pleosporomycetidae</taxon>
        <taxon>Pleosporales</taxon>
        <taxon>Massarineae</taxon>
        <taxon>Lentitheciaceae</taxon>
        <taxon>Lentithecium</taxon>
    </lineage>
</organism>
<protein>
    <submittedName>
        <fullName evidence="2">Uncharacterized protein</fullName>
    </submittedName>
</protein>
<evidence type="ECO:0000313" key="3">
    <source>
        <dbReference type="Proteomes" id="UP000799291"/>
    </source>
</evidence>
<dbReference type="Proteomes" id="UP000799291">
    <property type="component" value="Unassembled WGS sequence"/>
</dbReference>
<proteinExistence type="predicted"/>
<evidence type="ECO:0000313" key="2">
    <source>
        <dbReference type="EMBL" id="KAF2680091.1"/>
    </source>
</evidence>
<accession>A0A6G1IQ71</accession>
<evidence type="ECO:0000256" key="1">
    <source>
        <dbReference type="SAM" id="MobiDB-lite"/>
    </source>
</evidence>
<dbReference type="EMBL" id="MU005599">
    <property type="protein sequence ID" value="KAF2680091.1"/>
    <property type="molecule type" value="Genomic_DNA"/>
</dbReference>
<sequence>MFFLVLSSGCKVGRPVQEAAGGSSGSQPRLAVLLGASRALTATEHTQQPSGPRKELLRRPFCDCARSIAPATRLPTRLRPPLTTSPALLAAISRCTPHGSPFTASEGRGLAWARPDPNDPAAQGPGSTTEKTQEVQIFGKRHQAFFSLTHPQHHHPSSCCRPLAHHQ</sequence>
<feature type="region of interest" description="Disordered" evidence="1">
    <location>
        <begin position="104"/>
        <end position="134"/>
    </location>
</feature>
<dbReference type="AlphaFoldDB" id="A0A6G1IQ71"/>
<name>A0A6G1IQ71_9PLEO</name>
<reference evidence="2" key="1">
    <citation type="journal article" date="2020" name="Stud. Mycol.">
        <title>101 Dothideomycetes genomes: a test case for predicting lifestyles and emergence of pathogens.</title>
        <authorList>
            <person name="Haridas S."/>
            <person name="Albert R."/>
            <person name="Binder M."/>
            <person name="Bloem J."/>
            <person name="Labutti K."/>
            <person name="Salamov A."/>
            <person name="Andreopoulos B."/>
            <person name="Baker S."/>
            <person name="Barry K."/>
            <person name="Bills G."/>
            <person name="Bluhm B."/>
            <person name="Cannon C."/>
            <person name="Castanera R."/>
            <person name="Culley D."/>
            <person name="Daum C."/>
            <person name="Ezra D."/>
            <person name="Gonzalez J."/>
            <person name="Henrissat B."/>
            <person name="Kuo A."/>
            <person name="Liang C."/>
            <person name="Lipzen A."/>
            <person name="Lutzoni F."/>
            <person name="Magnuson J."/>
            <person name="Mondo S."/>
            <person name="Nolan M."/>
            <person name="Ohm R."/>
            <person name="Pangilinan J."/>
            <person name="Park H.-J."/>
            <person name="Ramirez L."/>
            <person name="Alfaro M."/>
            <person name="Sun H."/>
            <person name="Tritt A."/>
            <person name="Yoshinaga Y."/>
            <person name="Zwiers L.-H."/>
            <person name="Turgeon B."/>
            <person name="Goodwin S."/>
            <person name="Spatafora J."/>
            <person name="Crous P."/>
            <person name="Grigoriev I."/>
        </authorList>
    </citation>
    <scope>NUCLEOTIDE SEQUENCE</scope>
    <source>
        <strain evidence="2">CBS 122367</strain>
    </source>
</reference>
<keyword evidence="3" id="KW-1185">Reference proteome</keyword>